<dbReference type="InterPro" id="IPR036852">
    <property type="entry name" value="Peptidase_S8/S53_dom_sf"/>
</dbReference>
<keyword evidence="3" id="KW-0732">Signal</keyword>
<name>A0AAD5M8C8_PYTIN</name>
<evidence type="ECO:0000256" key="2">
    <source>
        <dbReference type="ARBA" id="ARBA00023619"/>
    </source>
</evidence>
<evidence type="ECO:0000256" key="3">
    <source>
        <dbReference type="SAM" id="SignalP"/>
    </source>
</evidence>
<comment type="catalytic activity">
    <reaction evidence="1">
        <text>Hydrolysis of proteins with broad specificity for peptide bonds, and a preference for a large uncharged residue in P1. Hydrolyzes peptide amides.</text>
        <dbReference type="EC" id="3.4.21.62"/>
    </reaction>
</comment>
<feature type="chain" id="PRO_5042288976" description="subtilisin" evidence="3">
    <location>
        <begin position="26"/>
        <end position="147"/>
    </location>
</feature>
<dbReference type="Proteomes" id="UP001209570">
    <property type="component" value="Unassembled WGS sequence"/>
</dbReference>
<feature type="signal peptide" evidence="3">
    <location>
        <begin position="1"/>
        <end position="25"/>
    </location>
</feature>
<dbReference type="GO" id="GO:0006508">
    <property type="term" value="P:proteolysis"/>
    <property type="evidence" value="ECO:0007669"/>
    <property type="project" value="InterPro"/>
</dbReference>
<dbReference type="GO" id="GO:0004252">
    <property type="term" value="F:serine-type endopeptidase activity"/>
    <property type="evidence" value="ECO:0007669"/>
    <property type="project" value="UniProtKB-EC"/>
</dbReference>
<protein>
    <recommendedName>
        <fullName evidence="2">subtilisin</fullName>
        <ecNumber evidence="2">3.4.21.62</ecNumber>
    </recommendedName>
</protein>
<dbReference type="SUPFAM" id="SSF52743">
    <property type="entry name" value="Subtilisin-like"/>
    <property type="match status" value="1"/>
</dbReference>
<dbReference type="PROSITE" id="PS51257">
    <property type="entry name" value="PROKAR_LIPOPROTEIN"/>
    <property type="match status" value="1"/>
</dbReference>
<dbReference type="EC" id="3.4.21.62" evidence="2"/>
<evidence type="ECO:0000313" key="5">
    <source>
        <dbReference type="Proteomes" id="UP001209570"/>
    </source>
</evidence>
<dbReference type="EMBL" id="JAKCXM010000041">
    <property type="protein sequence ID" value="KAJ0405701.1"/>
    <property type="molecule type" value="Genomic_DNA"/>
</dbReference>
<dbReference type="AlphaFoldDB" id="A0AAD5M8C8"/>
<comment type="caution">
    <text evidence="4">The sequence shown here is derived from an EMBL/GenBank/DDBJ whole genome shotgun (WGS) entry which is preliminary data.</text>
</comment>
<keyword evidence="5" id="KW-1185">Reference proteome</keyword>
<reference evidence="4" key="1">
    <citation type="submission" date="2021-12" db="EMBL/GenBank/DDBJ databases">
        <title>Prjna785345.</title>
        <authorList>
            <person name="Rujirawat T."/>
            <person name="Krajaejun T."/>
        </authorList>
    </citation>
    <scope>NUCLEOTIDE SEQUENCE</scope>
    <source>
        <strain evidence="4">Pi057C3</strain>
    </source>
</reference>
<sequence>MVRVFTTLVAAAALAGACLVSPVDAGQRAYGGGRQRTNVIVTMKERPTAVHTSISTQKFSSRGGRVRALQDGLQGHATRTQARVRDLLQKAGASTHSRSTFDQIRQAFQTTTMTPGSSGYTCGTTPDSMIPNNQFGFGRIDAFKALA</sequence>
<proteinExistence type="predicted"/>
<evidence type="ECO:0000313" key="4">
    <source>
        <dbReference type="EMBL" id="KAJ0405701.1"/>
    </source>
</evidence>
<gene>
    <name evidence="4" type="ORF">P43SY_007342</name>
</gene>
<evidence type="ECO:0000256" key="1">
    <source>
        <dbReference type="ARBA" id="ARBA00023529"/>
    </source>
</evidence>
<accession>A0AAD5M8C8</accession>
<organism evidence="4 5">
    <name type="scientific">Pythium insidiosum</name>
    <name type="common">Pythiosis disease agent</name>
    <dbReference type="NCBI Taxonomy" id="114742"/>
    <lineage>
        <taxon>Eukaryota</taxon>
        <taxon>Sar</taxon>
        <taxon>Stramenopiles</taxon>
        <taxon>Oomycota</taxon>
        <taxon>Peronosporomycetes</taxon>
        <taxon>Pythiales</taxon>
        <taxon>Pythiaceae</taxon>
        <taxon>Pythium</taxon>
    </lineage>
</organism>